<evidence type="ECO:0000256" key="1">
    <source>
        <dbReference type="ARBA" id="ARBA00004429"/>
    </source>
</evidence>
<evidence type="ECO:0000259" key="14">
    <source>
        <dbReference type="Pfam" id="PF02687"/>
    </source>
</evidence>
<dbReference type="GO" id="GO:0051301">
    <property type="term" value="P:cell division"/>
    <property type="evidence" value="ECO:0007669"/>
    <property type="project" value="UniProtKB-KW"/>
</dbReference>
<dbReference type="GO" id="GO:0032153">
    <property type="term" value="C:cell division site"/>
    <property type="evidence" value="ECO:0007669"/>
    <property type="project" value="TreeGrafter"/>
</dbReference>
<keyword evidence="7 16" id="KW-0132">Cell division</keyword>
<dbReference type="OrthoDB" id="9813411at2"/>
<name>A0A1I1IX28_9GAMM</name>
<dbReference type="PANTHER" id="PTHR47755:SF1">
    <property type="entry name" value="CELL DIVISION PROTEIN FTSX"/>
    <property type="match status" value="1"/>
</dbReference>
<dbReference type="InterPro" id="IPR004513">
    <property type="entry name" value="FtsX"/>
</dbReference>
<keyword evidence="8 13" id="KW-0812">Transmembrane</keyword>
<sequence length="366" mass="40458">MIGKRPGSPSKPSGATFQDSRRTSSKKPAPPVKRKPPPNRLRSEPAPRKSAASAEISRVKASTRFRAWRRHHAAMAADSLQRLLTAPFASLMTWAVIAIALSLPVALYIFLNNAQLVSSNWDGSAQISLYLEAQVDDQGGRDLMQELQLRDDIAETRYLSKEQTLAEFKEFSGFGEALNYLDDNPLPAVIIVRPSISGIEAQQALVDQLDRLPQVEEAQLDLAWVKRLFHIMELGQRMITALGLLLGIAVLLVVGNTIRLAIENRRQEIVVIKLIGATNAFVRRPFLYTGIWYGLGGGILAWILINLSLFWLDGPVRSLASAYASDFSLIGLNFRDSLLLLFSATLLGWLGAWLAVSRHLGAIEPR</sequence>
<dbReference type="Pfam" id="PF02687">
    <property type="entry name" value="FtsX"/>
    <property type="match status" value="1"/>
</dbReference>
<gene>
    <name evidence="16" type="ORF">SAMN05660443_2555</name>
</gene>
<dbReference type="Proteomes" id="UP000199058">
    <property type="component" value="Unassembled WGS sequence"/>
</dbReference>
<dbReference type="Pfam" id="PF18075">
    <property type="entry name" value="FtsX_ECD"/>
    <property type="match status" value="1"/>
</dbReference>
<evidence type="ECO:0000256" key="8">
    <source>
        <dbReference type="ARBA" id="ARBA00022692"/>
    </source>
</evidence>
<keyword evidence="10 13" id="KW-0472">Membrane</keyword>
<feature type="transmembrane region" description="Helical" evidence="13">
    <location>
        <begin position="291"/>
        <end position="312"/>
    </location>
</feature>
<reference evidence="16 17" key="1">
    <citation type="submission" date="2016-10" db="EMBL/GenBank/DDBJ databases">
        <authorList>
            <person name="de Groot N.N."/>
        </authorList>
    </citation>
    <scope>NUCLEOTIDE SEQUENCE [LARGE SCALE GENOMIC DNA]</scope>
    <source>
        <strain evidence="16 17">DSM 18438</strain>
    </source>
</reference>
<keyword evidence="6" id="KW-0997">Cell inner membrane</keyword>
<dbReference type="RefSeq" id="WP_091964390.1">
    <property type="nucleotide sequence ID" value="NZ_FOLH01000005.1"/>
</dbReference>
<evidence type="ECO:0000256" key="6">
    <source>
        <dbReference type="ARBA" id="ARBA00022519"/>
    </source>
</evidence>
<evidence type="ECO:0000256" key="9">
    <source>
        <dbReference type="ARBA" id="ARBA00022989"/>
    </source>
</evidence>
<dbReference type="InterPro" id="IPR003838">
    <property type="entry name" value="ABC3_permease_C"/>
</dbReference>
<feature type="region of interest" description="Disordered" evidence="12">
    <location>
        <begin position="1"/>
        <end position="58"/>
    </location>
</feature>
<proteinExistence type="inferred from homology"/>
<feature type="transmembrane region" description="Helical" evidence="13">
    <location>
        <begin position="238"/>
        <end position="258"/>
    </location>
</feature>
<feature type="transmembrane region" description="Helical" evidence="13">
    <location>
        <begin position="338"/>
        <end position="356"/>
    </location>
</feature>
<dbReference type="PANTHER" id="PTHR47755">
    <property type="entry name" value="CELL DIVISION PROTEIN FTSX"/>
    <property type="match status" value="1"/>
</dbReference>
<comment type="subcellular location">
    <subcellularLocation>
        <location evidence="1">Cell inner membrane</location>
        <topology evidence="1">Multi-pass membrane protein</topology>
    </subcellularLocation>
</comment>
<evidence type="ECO:0000256" key="2">
    <source>
        <dbReference type="ARBA" id="ARBA00007379"/>
    </source>
</evidence>
<evidence type="ECO:0000256" key="10">
    <source>
        <dbReference type="ARBA" id="ARBA00023136"/>
    </source>
</evidence>
<evidence type="ECO:0000256" key="13">
    <source>
        <dbReference type="SAM" id="Phobius"/>
    </source>
</evidence>
<evidence type="ECO:0000256" key="7">
    <source>
        <dbReference type="ARBA" id="ARBA00022618"/>
    </source>
</evidence>
<evidence type="ECO:0000313" key="16">
    <source>
        <dbReference type="EMBL" id="SFC40806.1"/>
    </source>
</evidence>
<feature type="transmembrane region" description="Helical" evidence="13">
    <location>
        <begin position="91"/>
        <end position="111"/>
    </location>
</feature>
<evidence type="ECO:0000256" key="11">
    <source>
        <dbReference type="ARBA" id="ARBA00023306"/>
    </source>
</evidence>
<keyword evidence="11" id="KW-0131">Cell cycle</keyword>
<organism evidence="16 17">
    <name type="scientific">Marinospirillum celere</name>
    <dbReference type="NCBI Taxonomy" id="1122252"/>
    <lineage>
        <taxon>Bacteria</taxon>
        <taxon>Pseudomonadati</taxon>
        <taxon>Pseudomonadota</taxon>
        <taxon>Gammaproteobacteria</taxon>
        <taxon>Oceanospirillales</taxon>
        <taxon>Oceanospirillaceae</taxon>
        <taxon>Marinospirillum</taxon>
    </lineage>
</organism>
<keyword evidence="9 13" id="KW-1133">Transmembrane helix</keyword>
<feature type="domain" description="FtsX extracellular" evidence="15">
    <location>
        <begin position="126"/>
        <end position="217"/>
    </location>
</feature>
<dbReference type="InterPro" id="IPR047590">
    <property type="entry name" value="FtsX_proteobact-type"/>
</dbReference>
<dbReference type="STRING" id="1122252.SAMN05660443_2555"/>
<dbReference type="GO" id="GO:0005886">
    <property type="term" value="C:plasma membrane"/>
    <property type="evidence" value="ECO:0007669"/>
    <property type="project" value="UniProtKB-SubCell"/>
</dbReference>
<protein>
    <recommendedName>
        <fullName evidence="4">Cell division protein FtsX</fullName>
    </recommendedName>
</protein>
<keyword evidence="17" id="KW-1185">Reference proteome</keyword>
<dbReference type="Gene3D" id="3.30.70.3040">
    <property type="match status" value="1"/>
</dbReference>
<evidence type="ECO:0000256" key="5">
    <source>
        <dbReference type="ARBA" id="ARBA00022475"/>
    </source>
</evidence>
<evidence type="ECO:0000259" key="15">
    <source>
        <dbReference type="Pfam" id="PF18075"/>
    </source>
</evidence>
<dbReference type="InterPro" id="IPR040690">
    <property type="entry name" value="FtsX_ECD"/>
</dbReference>
<evidence type="ECO:0000256" key="4">
    <source>
        <dbReference type="ARBA" id="ARBA00021907"/>
    </source>
</evidence>
<dbReference type="NCBIfam" id="TIGR00439">
    <property type="entry name" value="FtsX_Gneg"/>
    <property type="match status" value="1"/>
</dbReference>
<dbReference type="EMBL" id="FOLH01000005">
    <property type="protein sequence ID" value="SFC40806.1"/>
    <property type="molecule type" value="Genomic_DNA"/>
</dbReference>
<comment type="similarity">
    <text evidence="2">Belongs to the ABC-4 integral membrane protein family. FtsX subfamily.</text>
</comment>
<accession>A0A1I1IX28</accession>
<evidence type="ECO:0000313" key="17">
    <source>
        <dbReference type="Proteomes" id="UP000199058"/>
    </source>
</evidence>
<evidence type="ECO:0000256" key="3">
    <source>
        <dbReference type="ARBA" id="ARBA00011160"/>
    </source>
</evidence>
<keyword evidence="5" id="KW-1003">Cell membrane</keyword>
<feature type="domain" description="ABC3 transporter permease C-terminal" evidence="14">
    <location>
        <begin position="243"/>
        <end position="358"/>
    </location>
</feature>
<evidence type="ECO:0000256" key="12">
    <source>
        <dbReference type="SAM" id="MobiDB-lite"/>
    </source>
</evidence>
<dbReference type="AlphaFoldDB" id="A0A1I1IX28"/>
<comment type="subunit">
    <text evidence="3">Forms a membrane-associated complex with FtsE.</text>
</comment>